<dbReference type="InterPro" id="IPR012336">
    <property type="entry name" value="Thioredoxin-like_fold"/>
</dbReference>
<dbReference type="SUPFAM" id="SSF52833">
    <property type="entry name" value="Thioredoxin-like"/>
    <property type="match status" value="1"/>
</dbReference>
<dbReference type="PANTHER" id="PTHR13887">
    <property type="entry name" value="GLUTATHIONE S-TRANSFERASE KAPPA"/>
    <property type="match status" value="1"/>
</dbReference>
<dbReference type="InterPro" id="IPR013766">
    <property type="entry name" value="Thioredoxin_domain"/>
</dbReference>
<evidence type="ECO:0000313" key="3">
    <source>
        <dbReference type="EMBL" id="GLS13409.1"/>
    </source>
</evidence>
<reference evidence="4" key="1">
    <citation type="journal article" date="2019" name="Int. J. Syst. Evol. Microbiol.">
        <title>The Global Catalogue of Microorganisms (GCM) 10K type strain sequencing project: providing services to taxonomists for standard genome sequencing and annotation.</title>
        <authorList>
            <consortium name="The Broad Institute Genomics Platform"/>
            <consortium name="The Broad Institute Genome Sequencing Center for Infectious Disease"/>
            <person name="Wu L."/>
            <person name="Ma J."/>
        </authorList>
    </citation>
    <scope>NUCLEOTIDE SEQUENCE [LARGE SCALE GENOMIC DNA]</scope>
    <source>
        <strain evidence="4">NBRC 109341</strain>
    </source>
</reference>
<evidence type="ECO:0000259" key="2">
    <source>
        <dbReference type="PROSITE" id="PS51352"/>
    </source>
</evidence>
<comment type="similarity">
    <text evidence="1">Belongs to the thioredoxin family. DsbA subfamily.</text>
</comment>
<dbReference type="Pfam" id="PF13462">
    <property type="entry name" value="Thioredoxin_4"/>
    <property type="match status" value="1"/>
</dbReference>
<dbReference type="Gene3D" id="3.40.30.10">
    <property type="entry name" value="Glutaredoxin"/>
    <property type="match status" value="1"/>
</dbReference>
<gene>
    <name evidence="3" type="ORF">GCM10007935_08380</name>
</gene>
<dbReference type="InterPro" id="IPR036249">
    <property type="entry name" value="Thioredoxin-like_sf"/>
</dbReference>
<accession>A0ABQ6C334</accession>
<dbReference type="PANTHER" id="PTHR13887:SF56">
    <property type="entry name" value="THIOREDOXIN-LIKE REDUCTASE RV2466C"/>
    <property type="match status" value="1"/>
</dbReference>
<proteinExistence type="inferred from homology"/>
<dbReference type="RefSeq" id="WP_066159774.1">
    <property type="nucleotide sequence ID" value="NZ_BSPB01000004.1"/>
</dbReference>
<name>A0ABQ6C334_9BURK</name>
<comment type="caution">
    <text evidence="3">The sequence shown here is derived from an EMBL/GenBank/DDBJ whole genome shotgun (WGS) entry which is preliminary data.</text>
</comment>
<sequence>MNSKKITVAALVAIVLVFFFLGMNAYQKRVQNSQAEKVNQVVKESTGQPVNPSGSQADNRLVRFHSPVFGPRNAPVTIVEFFDPACETCRAFYPIVKDILKQYPNDVRLVIRYAPFHAGSDQVVKLLEAAKLQDKYLPVLEMVLAAQPQWADHGKPNLDLAYRAAQDAGLDIAKAQADAQTPAIDGVLKQDIEDLTALEVTKTPTFFVNGRGLPSFGDQQLMALVAEEVAKARK</sequence>
<keyword evidence="4" id="KW-1185">Reference proteome</keyword>
<protein>
    <recommendedName>
        <fullName evidence="2">Thioredoxin domain-containing protein</fullName>
    </recommendedName>
</protein>
<organism evidence="3 4">
    <name type="scientific">Hydrogenophaga electricum</name>
    <dbReference type="NCBI Taxonomy" id="1230953"/>
    <lineage>
        <taxon>Bacteria</taxon>
        <taxon>Pseudomonadati</taxon>
        <taxon>Pseudomonadota</taxon>
        <taxon>Betaproteobacteria</taxon>
        <taxon>Burkholderiales</taxon>
        <taxon>Comamonadaceae</taxon>
        <taxon>Hydrogenophaga</taxon>
    </lineage>
</organism>
<feature type="domain" description="Thioredoxin" evidence="2">
    <location>
        <begin position="36"/>
        <end position="171"/>
    </location>
</feature>
<dbReference type="Proteomes" id="UP001156903">
    <property type="component" value="Unassembled WGS sequence"/>
</dbReference>
<dbReference type="EMBL" id="BSPB01000004">
    <property type="protein sequence ID" value="GLS13409.1"/>
    <property type="molecule type" value="Genomic_DNA"/>
</dbReference>
<dbReference type="PROSITE" id="PS51352">
    <property type="entry name" value="THIOREDOXIN_2"/>
    <property type="match status" value="1"/>
</dbReference>
<evidence type="ECO:0000313" key="4">
    <source>
        <dbReference type="Proteomes" id="UP001156903"/>
    </source>
</evidence>
<evidence type="ECO:0000256" key="1">
    <source>
        <dbReference type="ARBA" id="ARBA00005791"/>
    </source>
</evidence>